<keyword evidence="2" id="KW-1185">Reference proteome</keyword>
<dbReference type="STRING" id="476652.DEAC_c15730"/>
<protein>
    <submittedName>
        <fullName evidence="1">Uncharacterized protein</fullName>
    </submittedName>
</protein>
<reference evidence="1 2" key="1">
    <citation type="submission" date="2015-06" db="EMBL/GenBank/DDBJ databases">
        <title>Draft genome of the moderately acidophilic sulfate reducer Candidatus Desulfosporosinus acididurans strain M1.</title>
        <authorList>
            <person name="Poehlein A."/>
            <person name="Petzsch P."/>
            <person name="Johnson B.D."/>
            <person name="Schloemann M."/>
            <person name="Daniel R."/>
            <person name="Muehling M."/>
        </authorList>
    </citation>
    <scope>NUCLEOTIDE SEQUENCE [LARGE SCALE GENOMIC DNA]</scope>
    <source>
        <strain evidence="1 2">M1</strain>
    </source>
</reference>
<dbReference type="PATRIC" id="fig|476652.3.peg.1627"/>
<proteinExistence type="predicted"/>
<name>A0A0J1FRR9_9FIRM</name>
<dbReference type="Proteomes" id="UP000036356">
    <property type="component" value="Unassembled WGS sequence"/>
</dbReference>
<gene>
    <name evidence="1" type="ORF">DEAC_c15730</name>
</gene>
<organism evidence="1 2">
    <name type="scientific">Desulfosporosinus acididurans</name>
    <dbReference type="NCBI Taxonomy" id="476652"/>
    <lineage>
        <taxon>Bacteria</taxon>
        <taxon>Bacillati</taxon>
        <taxon>Bacillota</taxon>
        <taxon>Clostridia</taxon>
        <taxon>Eubacteriales</taxon>
        <taxon>Desulfitobacteriaceae</taxon>
        <taxon>Desulfosporosinus</taxon>
    </lineage>
</organism>
<dbReference type="RefSeq" id="WP_152671367.1">
    <property type="nucleotide sequence ID" value="NZ_LDZY01000005.1"/>
</dbReference>
<accession>A0A0J1FRR9</accession>
<evidence type="ECO:0000313" key="2">
    <source>
        <dbReference type="Proteomes" id="UP000036356"/>
    </source>
</evidence>
<dbReference type="AlphaFoldDB" id="A0A0J1FRR9"/>
<evidence type="ECO:0000313" key="1">
    <source>
        <dbReference type="EMBL" id="KLU66174.1"/>
    </source>
</evidence>
<dbReference type="EMBL" id="LDZY01000005">
    <property type="protein sequence ID" value="KLU66174.1"/>
    <property type="molecule type" value="Genomic_DNA"/>
</dbReference>
<sequence>MADDGQVHEKPLDQQEVLQHLKEVEKKLIDLRARWPFHSVQPRMVAEREDLEEERDRLLGILYVLGVVSD</sequence>
<comment type="caution">
    <text evidence="1">The sequence shown here is derived from an EMBL/GenBank/DDBJ whole genome shotgun (WGS) entry which is preliminary data.</text>
</comment>